<sequence length="208" mass="20862">MQPNKTKLALQIGAVVLGALCASNSYADPFQAQVSTLDDVSILTVTALDFGENITTTASGECTMDADQPANTDVLTDANVTATTYGVLTGTNCVGGGAAIGTPGVYSVTGIGGLDVNLTVTTLTQSDDFTFAPQGCGVVHDNAGTDGDVCNAYTLGAPLTMTLANATDNGASSANLAHFTVGGTITVGATGLSSDTNYPVTFNVDVVY</sequence>
<evidence type="ECO:0000313" key="2">
    <source>
        <dbReference type="EMBL" id="AEP30360.1"/>
    </source>
</evidence>
<keyword evidence="1" id="KW-0732">Signal</keyword>
<dbReference type="HOGENOM" id="CLU_1319411_0_0_6"/>
<keyword evidence="3" id="KW-1185">Reference proteome</keyword>
<dbReference type="AlphaFoldDB" id="G4QKQ7"/>
<feature type="chain" id="PRO_5003467665" description="DUF4402 domain-containing protein" evidence="1">
    <location>
        <begin position="28"/>
        <end position="208"/>
    </location>
</feature>
<gene>
    <name evidence="2" type="ordered locus">GNIT_2259</name>
</gene>
<feature type="signal peptide" evidence="1">
    <location>
        <begin position="1"/>
        <end position="27"/>
    </location>
</feature>
<dbReference type="RefSeq" id="WP_014109233.1">
    <property type="nucleotide sequence ID" value="NC_016041.1"/>
</dbReference>
<dbReference type="EMBL" id="CP003060">
    <property type="protein sequence ID" value="AEP30360.1"/>
    <property type="molecule type" value="Genomic_DNA"/>
</dbReference>
<name>G4QKQ7_GLANF</name>
<evidence type="ECO:0008006" key="4">
    <source>
        <dbReference type="Google" id="ProtNLM"/>
    </source>
</evidence>
<dbReference type="KEGG" id="gni:GNIT_2259"/>
<evidence type="ECO:0000256" key="1">
    <source>
        <dbReference type="SAM" id="SignalP"/>
    </source>
</evidence>
<proteinExistence type="predicted"/>
<dbReference type="OrthoDB" id="6386198at2"/>
<dbReference type="Proteomes" id="UP000009282">
    <property type="component" value="Chromosome"/>
</dbReference>
<protein>
    <recommendedName>
        <fullName evidence="4">DUF4402 domain-containing protein</fullName>
    </recommendedName>
</protein>
<evidence type="ECO:0000313" key="3">
    <source>
        <dbReference type="Proteomes" id="UP000009282"/>
    </source>
</evidence>
<organism evidence="2 3">
    <name type="scientific">Glaciecola nitratireducens (strain JCM 12485 / KCTC 12276 / FR1064)</name>
    <dbReference type="NCBI Taxonomy" id="1085623"/>
    <lineage>
        <taxon>Bacteria</taxon>
        <taxon>Pseudomonadati</taxon>
        <taxon>Pseudomonadota</taxon>
        <taxon>Gammaproteobacteria</taxon>
        <taxon>Alteromonadales</taxon>
        <taxon>Alteromonadaceae</taxon>
        <taxon>Brumicola</taxon>
    </lineage>
</organism>
<dbReference type="STRING" id="1085623.GNIT_2259"/>
<reference evidence="2 3" key="1">
    <citation type="journal article" date="2011" name="J. Bacteriol.">
        <title>Complete genome sequence of seawater bacterium Glaciecola nitratireducens FR1064T.</title>
        <authorList>
            <person name="Bian F."/>
            <person name="Qin Q.L."/>
            <person name="Xie B.B."/>
            <person name="Shu Y.L."/>
            <person name="Zhang X.Y."/>
            <person name="Yu Y."/>
            <person name="Chen B."/>
            <person name="Chen X.L."/>
            <person name="Zhou B.C."/>
            <person name="Zhang Y.Z."/>
        </authorList>
    </citation>
    <scope>NUCLEOTIDE SEQUENCE [LARGE SCALE GENOMIC DNA]</scope>
    <source>
        <strain evidence="3">JCM 12485 / KCTC 12276 / FR1064</strain>
    </source>
</reference>
<accession>G4QKQ7</accession>